<accession>A0AAX6FYN5</accession>
<proteinExistence type="predicted"/>
<name>A0AAX6FYN5_IRIPA</name>
<keyword evidence="3" id="KW-1185">Reference proteome</keyword>
<feature type="region of interest" description="Disordered" evidence="1">
    <location>
        <begin position="44"/>
        <end position="88"/>
    </location>
</feature>
<protein>
    <submittedName>
        <fullName evidence="2">Membrane protein-like</fullName>
    </submittedName>
</protein>
<reference evidence="2" key="1">
    <citation type="journal article" date="2023" name="GigaByte">
        <title>Genome assembly of the bearded iris, Iris pallida Lam.</title>
        <authorList>
            <person name="Bruccoleri R.E."/>
            <person name="Oakeley E.J."/>
            <person name="Faust A.M.E."/>
            <person name="Altorfer M."/>
            <person name="Dessus-Babus S."/>
            <person name="Burckhardt D."/>
            <person name="Oertli M."/>
            <person name="Naumann U."/>
            <person name="Petersen F."/>
            <person name="Wong J."/>
        </authorList>
    </citation>
    <scope>NUCLEOTIDE SEQUENCE</scope>
    <source>
        <strain evidence="2">GSM-AAB239-AS_SAM_17_03QT</strain>
    </source>
</reference>
<comment type="caution">
    <text evidence="2">The sequence shown here is derived from an EMBL/GenBank/DDBJ whole genome shotgun (WGS) entry which is preliminary data.</text>
</comment>
<dbReference type="Proteomes" id="UP001140949">
    <property type="component" value="Unassembled WGS sequence"/>
</dbReference>
<evidence type="ECO:0000313" key="2">
    <source>
        <dbReference type="EMBL" id="KAJ6821323.1"/>
    </source>
</evidence>
<organism evidence="2 3">
    <name type="scientific">Iris pallida</name>
    <name type="common">Sweet iris</name>
    <dbReference type="NCBI Taxonomy" id="29817"/>
    <lineage>
        <taxon>Eukaryota</taxon>
        <taxon>Viridiplantae</taxon>
        <taxon>Streptophyta</taxon>
        <taxon>Embryophyta</taxon>
        <taxon>Tracheophyta</taxon>
        <taxon>Spermatophyta</taxon>
        <taxon>Magnoliopsida</taxon>
        <taxon>Liliopsida</taxon>
        <taxon>Asparagales</taxon>
        <taxon>Iridaceae</taxon>
        <taxon>Iridoideae</taxon>
        <taxon>Irideae</taxon>
        <taxon>Iris</taxon>
    </lineage>
</organism>
<gene>
    <name evidence="2" type="ORF">M6B38_392770</name>
</gene>
<sequence>MNASGLLDAIAVPYKVPAFSVKTLILPPPSAATTYLVIPTWCSSRTATGGESRSRLPRTNGRDPTSPSAVHPSPPSDSEIRCAATDPSACPEKRKLSFLRDGDEER</sequence>
<dbReference type="AlphaFoldDB" id="A0AAX6FYN5"/>
<dbReference type="EMBL" id="JANAVB010024999">
    <property type="protein sequence ID" value="KAJ6821323.1"/>
    <property type="molecule type" value="Genomic_DNA"/>
</dbReference>
<evidence type="ECO:0000313" key="3">
    <source>
        <dbReference type="Proteomes" id="UP001140949"/>
    </source>
</evidence>
<reference evidence="2" key="2">
    <citation type="submission" date="2023-04" db="EMBL/GenBank/DDBJ databases">
        <authorList>
            <person name="Bruccoleri R.E."/>
            <person name="Oakeley E.J."/>
            <person name="Faust A.-M."/>
            <person name="Dessus-Babus S."/>
            <person name="Altorfer M."/>
            <person name="Burckhardt D."/>
            <person name="Oertli M."/>
            <person name="Naumann U."/>
            <person name="Petersen F."/>
            <person name="Wong J."/>
        </authorList>
    </citation>
    <scope>NUCLEOTIDE SEQUENCE</scope>
    <source>
        <strain evidence="2">GSM-AAB239-AS_SAM_17_03QT</strain>
        <tissue evidence="2">Leaf</tissue>
    </source>
</reference>
<evidence type="ECO:0000256" key="1">
    <source>
        <dbReference type="SAM" id="MobiDB-lite"/>
    </source>
</evidence>